<dbReference type="EMBL" id="CAEZTB010000026">
    <property type="protein sequence ID" value="CAB4552265.1"/>
    <property type="molecule type" value="Genomic_DNA"/>
</dbReference>
<dbReference type="Pfam" id="PF13794">
    <property type="entry name" value="MiaE_2"/>
    <property type="match status" value="1"/>
</dbReference>
<gene>
    <name evidence="2" type="ORF">UFOPK1581_00255</name>
</gene>
<reference evidence="2" key="1">
    <citation type="submission" date="2020-05" db="EMBL/GenBank/DDBJ databases">
        <authorList>
            <person name="Chiriac C."/>
            <person name="Salcher M."/>
            <person name="Ghai R."/>
            <person name="Kavagutti S V."/>
        </authorList>
    </citation>
    <scope>NUCLEOTIDE SEQUENCE</scope>
</reference>
<name>A0A6J6CMD1_9ZZZZ</name>
<evidence type="ECO:0000259" key="1">
    <source>
        <dbReference type="Pfam" id="PF13794"/>
    </source>
</evidence>
<proteinExistence type="predicted"/>
<accession>A0A6J6CMD1</accession>
<protein>
    <submittedName>
        <fullName evidence="2">Unannotated protein</fullName>
    </submittedName>
</protein>
<organism evidence="2">
    <name type="scientific">freshwater metagenome</name>
    <dbReference type="NCBI Taxonomy" id="449393"/>
    <lineage>
        <taxon>unclassified sequences</taxon>
        <taxon>metagenomes</taxon>
        <taxon>ecological metagenomes</taxon>
    </lineage>
</organism>
<dbReference type="InterPro" id="IPR059125">
    <property type="entry name" value="Ferritin_actino"/>
</dbReference>
<dbReference type="InterPro" id="IPR012347">
    <property type="entry name" value="Ferritin-like"/>
</dbReference>
<feature type="domain" description="Ferritin-like" evidence="1">
    <location>
        <begin position="43"/>
        <end position="201"/>
    </location>
</feature>
<sequence length="257" mass="29168">MFEWLKSLRKKVGKLVLPDREERSARNKTKINLKPYTPEPKAYLGQLAYLLLSNFEILTNELKYAPTTQYKAELSEAAAKSFEKYRSVSKKLSGLGVDVTDSMDPFTERIDTFHSRTSGVDWYESIIKIYLVSGLLDDFYKRLAVGLNSELRESVEKALSDKTFEKFAQKVITEGMKVNPELDSRLALWGRRLMGDVLLEVRAAFDNRKLAGIDKTANLSADQERKVNLESYSKIEPLISEMIAAHSLRMDSIGLAA</sequence>
<evidence type="ECO:0000313" key="2">
    <source>
        <dbReference type="EMBL" id="CAB4552265.1"/>
    </source>
</evidence>
<dbReference type="AlphaFoldDB" id="A0A6J6CMD1"/>
<dbReference type="Gene3D" id="1.20.1260.10">
    <property type="match status" value="1"/>
</dbReference>